<name>A6KJJ0_RAT</name>
<protein>
    <submittedName>
        <fullName evidence="1">RCG63124</fullName>
    </submittedName>
</protein>
<dbReference type="AlphaFoldDB" id="A6KJJ0"/>
<accession>A6KJJ0</accession>
<evidence type="ECO:0000313" key="2">
    <source>
        <dbReference type="Proteomes" id="UP000234681"/>
    </source>
</evidence>
<sequence length="39" mass="4679">MVKIEEWARNQVWWPMSLIPGLERQKQVDLYEFGAIMVS</sequence>
<organism evidence="1 2">
    <name type="scientific">Rattus norvegicus</name>
    <name type="common">Rat</name>
    <dbReference type="NCBI Taxonomy" id="10116"/>
    <lineage>
        <taxon>Eukaryota</taxon>
        <taxon>Metazoa</taxon>
        <taxon>Chordata</taxon>
        <taxon>Craniata</taxon>
        <taxon>Vertebrata</taxon>
        <taxon>Euteleostomi</taxon>
        <taxon>Mammalia</taxon>
        <taxon>Eutheria</taxon>
        <taxon>Euarchontoglires</taxon>
        <taxon>Glires</taxon>
        <taxon>Rodentia</taxon>
        <taxon>Myomorpha</taxon>
        <taxon>Muroidea</taxon>
        <taxon>Muridae</taxon>
        <taxon>Murinae</taxon>
        <taxon>Rattus</taxon>
    </lineage>
</organism>
<dbReference type="EMBL" id="CH474057">
    <property type="protein sequence ID" value="EDL86392.1"/>
    <property type="molecule type" value="Genomic_DNA"/>
</dbReference>
<proteinExistence type="predicted"/>
<gene>
    <name evidence="1" type="ORF">rCG_63124</name>
</gene>
<dbReference type="Proteomes" id="UP000234681">
    <property type="component" value="Chromosome 4"/>
</dbReference>
<reference evidence="2" key="1">
    <citation type="submission" date="2005-09" db="EMBL/GenBank/DDBJ databases">
        <authorList>
            <person name="Mural R.J."/>
            <person name="Li P.W."/>
            <person name="Adams M.D."/>
            <person name="Amanatides P.G."/>
            <person name="Baden-Tillson H."/>
            <person name="Barnstead M."/>
            <person name="Chin S.H."/>
            <person name="Dew I."/>
            <person name="Evans C.A."/>
            <person name="Ferriera S."/>
            <person name="Flanigan M."/>
            <person name="Fosler C."/>
            <person name="Glodek A."/>
            <person name="Gu Z."/>
            <person name="Holt R.A."/>
            <person name="Jennings D."/>
            <person name="Kraft C.L."/>
            <person name="Lu F."/>
            <person name="Nguyen T."/>
            <person name="Nusskern D.R."/>
            <person name="Pfannkoch C.M."/>
            <person name="Sitter C."/>
            <person name="Sutton G.G."/>
            <person name="Venter J.C."/>
            <person name="Wang Z."/>
            <person name="Woodage T."/>
            <person name="Zheng X.H."/>
            <person name="Zhong F."/>
        </authorList>
    </citation>
    <scope>NUCLEOTIDE SEQUENCE [LARGE SCALE GENOMIC DNA]</scope>
    <source>
        <strain>BN</strain>
        <strain evidence="2">Sprague-Dawley</strain>
    </source>
</reference>
<evidence type="ECO:0000313" key="1">
    <source>
        <dbReference type="EMBL" id="EDL86392.1"/>
    </source>
</evidence>